<keyword evidence="1" id="KW-0472">Membrane</keyword>
<protein>
    <recommendedName>
        <fullName evidence="5">Proline-rich region</fullName>
    </recommendedName>
</protein>
<evidence type="ECO:0000313" key="3">
    <source>
        <dbReference type="EMBL" id="AMP09840.1"/>
    </source>
</evidence>
<name>A0A127QIF3_9BURK</name>
<gene>
    <name evidence="3" type="ORF">CAter282_2082</name>
</gene>
<feature type="signal peptide" evidence="2">
    <location>
        <begin position="1"/>
        <end position="42"/>
    </location>
</feature>
<keyword evidence="1" id="KW-1133">Transmembrane helix</keyword>
<reference evidence="3 4" key="1">
    <citation type="submission" date="2015-11" db="EMBL/GenBank/DDBJ databases">
        <title>Exploring the genomic traits of fungus-feeding bacterial genus Collimonas.</title>
        <authorList>
            <person name="Song C."/>
            <person name="Schmidt R."/>
            <person name="de Jager V."/>
            <person name="Krzyzanowska D."/>
            <person name="Jongedijk E."/>
            <person name="Cankar K."/>
            <person name="Beekwilder J."/>
            <person name="van Veen A."/>
            <person name="de Boer W."/>
            <person name="van Veen J.A."/>
            <person name="Garbeva P."/>
        </authorList>
    </citation>
    <scope>NUCLEOTIDE SEQUENCE [LARGE SCALE GENOMIC DNA]</scope>
    <source>
        <strain evidence="3 4">Ter282</strain>
    </source>
</reference>
<feature type="transmembrane region" description="Helical" evidence="1">
    <location>
        <begin position="58"/>
        <end position="75"/>
    </location>
</feature>
<evidence type="ECO:0000256" key="2">
    <source>
        <dbReference type="SAM" id="SignalP"/>
    </source>
</evidence>
<accession>A0A127QIF3</accession>
<dbReference type="PATRIC" id="fig|279058.18.peg.2046"/>
<keyword evidence="2" id="KW-0732">Signal</keyword>
<feature type="chain" id="PRO_5007277911" description="Proline-rich region" evidence="2">
    <location>
        <begin position="43"/>
        <end position="152"/>
    </location>
</feature>
<evidence type="ECO:0000313" key="4">
    <source>
        <dbReference type="Proteomes" id="UP000071778"/>
    </source>
</evidence>
<dbReference type="EMBL" id="CP013235">
    <property type="protein sequence ID" value="AMP09840.1"/>
    <property type="molecule type" value="Genomic_DNA"/>
</dbReference>
<dbReference type="Proteomes" id="UP000071778">
    <property type="component" value="Chromosome"/>
</dbReference>
<dbReference type="AlphaFoldDB" id="A0A127QIF3"/>
<dbReference type="RefSeq" id="WP_061533265.1">
    <property type="nucleotide sequence ID" value="NZ_CP013233.1"/>
</dbReference>
<organism evidence="3 4">
    <name type="scientific">Collimonas arenae</name>
    <dbReference type="NCBI Taxonomy" id="279058"/>
    <lineage>
        <taxon>Bacteria</taxon>
        <taxon>Pseudomonadati</taxon>
        <taxon>Pseudomonadota</taxon>
        <taxon>Betaproteobacteria</taxon>
        <taxon>Burkholderiales</taxon>
        <taxon>Oxalobacteraceae</taxon>
        <taxon>Collimonas</taxon>
    </lineage>
</organism>
<keyword evidence="1" id="KW-0812">Transmembrane</keyword>
<dbReference type="OrthoDB" id="5397649at2"/>
<sequence>MEPVAVLLAVRKVKGAAMKKSMILLCAEVALILASVSGAALAQHGGFHGGHGGFHGGFHGGAAGMQAGSGSHFYARHGFRRFRDFRGFGLFVVGGPLFWSPYYYDPAYFYPDGTLYIAPDSNYSFYCNNPVGYYPDVPSCPSGWLRVVPAEP</sequence>
<keyword evidence="4" id="KW-1185">Reference proteome</keyword>
<evidence type="ECO:0000256" key="1">
    <source>
        <dbReference type="SAM" id="Phobius"/>
    </source>
</evidence>
<proteinExistence type="predicted"/>
<evidence type="ECO:0008006" key="5">
    <source>
        <dbReference type="Google" id="ProtNLM"/>
    </source>
</evidence>
<feature type="transmembrane region" description="Helical" evidence="1">
    <location>
        <begin position="87"/>
        <end position="104"/>
    </location>
</feature>